<sequence>MRKLLIFILLLNFNVYSQEKFDVKIKELNSSMNKNNTLLSKKRFSFLKKEINNLSIELFDMITDSLNNTKSIVLHVEFVQSYGYSLGIPSYFFYVYDVNSNKEWVFKYEKDGKKNNFNHIEKSKLTEYDLKYFEFISHTEMNELIKLSNSYKSNIIYPQEIEFEFAEFIYYLNYEKNIFSCNNFMLHFPLSVEKGFE</sequence>
<evidence type="ECO:0000313" key="1">
    <source>
        <dbReference type="EMBL" id="SFO38998.1"/>
    </source>
</evidence>
<organism evidence="1 2">
    <name type="scientific">Paenimyroides ummariense</name>
    <dbReference type="NCBI Taxonomy" id="913024"/>
    <lineage>
        <taxon>Bacteria</taxon>
        <taxon>Pseudomonadati</taxon>
        <taxon>Bacteroidota</taxon>
        <taxon>Flavobacteriia</taxon>
        <taxon>Flavobacteriales</taxon>
        <taxon>Flavobacteriaceae</taxon>
        <taxon>Paenimyroides</taxon>
    </lineage>
</organism>
<dbReference type="EMBL" id="FOVI01000049">
    <property type="protein sequence ID" value="SFO38998.1"/>
    <property type="molecule type" value="Genomic_DNA"/>
</dbReference>
<dbReference type="Proteomes" id="UP000199036">
    <property type="component" value="Unassembled WGS sequence"/>
</dbReference>
<evidence type="ECO:0000313" key="2">
    <source>
        <dbReference type="Proteomes" id="UP000199036"/>
    </source>
</evidence>
<reference evidence="2" key="1">
    <citation type="submission" date="2016-10" db="EMBL/GenBank/DDBJ databases">
        <authorList>
            <person name="Varghese N."/>
            <person name="Submissions S."/>
        </authorList>
    </citation>
    <scope>NUCLEOTIDE SEQUENCE [LARGE SCALE GENOMIC DNA]</scope>
    <source>
        <strain evidence="2">DS-12</strain>
    </source>
</reference>
<gene>
    <name evidence="1" type="ORF">SAMN05421741_1497</name>
</gene>
<dbReference type="AlphaFoldDB" id="A0A1I5GSL8"/>
<name>A0A1I5GSL8_9FLAO</name>
<accession>A0A1I5GSL8</accession>
<proteinExistence type="predicted"/>
<dbReference type="STRING" id="913024.SAMN05421741_1497"/>
<keyword evidence="2" id="KW-1185">Reference proteome</keyword>
<dbReference type="RefSeq" id="WP_143095703.1">
    <property type="nucleotide sequence ID" value="NZ_FOVI01000049.1"/>
</dbReference>
<protein>
    <submittedName>
        <fullName evidence="1">Uncharacterized protein</fullName>
    </submittedName>
</protein>